<gene>
    <name evidence="1" type="ORF">PQO05_11020</name>
</gene>
<organism evidence="1 2">
    <name type="scientific">Mucilaginibacter jinjuensis</name>
    <dbReference type="NCBI Taxonomy" id="1176721"/>
    <lineage>
        <taxon>Bacteria</taxon>
        <taxon>Pseudomonadati</taxon>
        <taxon>Bacteroidota</taxon>
        <taxon>Sphingobacteriia</taxon>
        <taxon>Sphingobacteriales</taxon>
        <taxon>Sphingobacteriaceae</taxon>
        <taxon>Mucilaginibacter</taxon>
    </lineage>
</organism>
<evidence type="ECO:0000313" key="2">
    <source>
        <dbReference type="Proteomes" id="UP001216139"/>
    </source>
</evidence>
<reference evidence="1 2" key="1">
    <citation type="submission" date="2023-02" db="EMBL/GenBank/DDBJ databases">
        <title>Genome sequence of Mucilaginibacter jinjuensis strain KACC 16571.</title>
        <authorList>
            <person name="Kim S."/>
            <person name="Heo J."/>
            <person name="Kwon S.-W."/>
        </authorList>
    </citation>
    <scope>NUCLEOTIDE SEQUENCE [LARGE SCALE GENOMIC DNA]</scope>
    <source>
        <strain evidence="1 2">KACC 16571</strain>
    </source>
</reference>
<proteinExistence type="predicted"/>
<accession>A0ABY7TDZ4</accession>
<dbReference type="RefSeq" id="WP_273632964.1">
    <property type="nucleotide sequence ID" value="NZ_CP117167.1"/>
</dbReference>
<dbReference type="EMBL" id="CP117167">
    <property type="protein sequence ID" value="WCT14464.1"/>
    <property type="molecule type" value="Genomic_DNA"/>
</dbReference>
<sequence length="83" mass="10081">MSFPDFLNNDRFSKYAEIIKMRYLADEDFRMLCDDYAISKIKIEKYEGRLMEDSSIKQEYEHLASELENDILRYLNKLTDKRI</sequence>
<protein>
    <submittedName>
        <fullName evidence="1">Uncharacterized protein</fullName>
    </submittedName>
</protein>
<name>A0ABY7TDZ4_9SPHI</name>
<keyword evidence="2" id="KW-1185">Reference proteome</keyword>
<evidence type="ECO:0000313" key="1">
    <source>
        <dbReference type="EMBL" id="WCT14464.1"/>
    </source>
</evidence>
<dbReference type="Proteomes" id="UP001216139">
    <property type="component" value="Chromosome"/>
</dbReference>